<dbReference type="RefSeq" id="WP_377153912.1">
    <property type="nucleotide sequence ID" value="NZ_JBHSAF010000014.1"/>
</dbReference>
<dbReference type="InterPro" id="IPR011837">
    <property type="entry name" value="Glycogen_debranch_GlgX"/>
</dbReference>
<dbReference type="Proteomes" id="UP001595692">
    <property type="component" value="Unassembled WGS sequence"/>
</dbReference>
<evidence type="ECO:0000313" key="7">
    <source>
        <dbReference type="Proteomes" id="UP001595692"/>
    </source>
</evidence>
<dbReference type="InterPro" id="IPR004193">
    <property type="entry name" value="Glyco_hydro_13_N"/>
</dbReference>
<evidence type="ECO:0000256" key="1">
    <source>
        <dbReference type="ARBA" id="ARBA00008061"/>
    </source>
</evidence>
<dbReference type="InterPro" id="IPR013780">
    <property type="entry name" value="Glyco_hydro_b"/>
</dbReference>
<accession>A0ABV8CPN9</accession>
<dbReference type="Pfam" id="PF02922">
    <property type="entry name" value="CBM_48"/>
    <property type="match status" value="1"/>
</dbReference>
<dbReference type="SUPFAM" id="SSF51445">
    <property type="entry name" value="(Trans)glycosidases"/>
    <property type="match status" value="1"/>
</dbReference>
<keyword evidence="4 6" id="KW-0326">Glycosidase</keyword>
<dbReference type="GO" id="GO:0016491">
    <property type="term" value="F:oxidoreductase activity"/>
    <property type="evidence" value="ECO:0007669"/>
    <property type="project" value="UniProtKB-KW"/>
</dbReference>
<keyword evidence="2 6" id="KW-0378">Hydrolase</keyword>
<evidence type="ECO:0000256" key="4">
    <source>
        <dbReference type="ARBA" id="ARBA00023295"/>
    </source>
</evidence>
<name>A0ABV8CPN9_9GAMM</name>
<dbReference type="EMBL" id="JBHSAF010000014">
    <property type="protein sequence ID" value="MFC3914054.1"/>
    <property type="molecule type" value="Genomic_DNA"/>
</dbReference>
<dbReference type="InterPro" id="IPR044505">
    <property type="entry name" value="GlgX_Isoamylase_N_E_set"/>
</dbReference>
<dbReference type="NCBIfam" id="TIGR02100">
    <property type="entry name" value="glgX_debranch"/>
    <property type="match status" value="1"/>
</dbReference>
<organism evidence="6 7">
    <name type="scientific">Pseudaeromonas sharmana</name>
    <dbReference type="NCBI Taxonomy" id="328412"/>
    <lineage>
        <taxon>Bacteria</taxon>
        <taxon>Pseudomonadati</taxon>
        <taxon>Pseudomonadota</taxon>
        <taxon>Gammaproteobacteria</taxon>
        <taxon>Aeromonadales</taxon>
        <taxon>Aeromonadaceae</taxon>
        <taxon>Pseudaeromonas</taxon>
    </lineage>
</organism>
<reference evidence="7" key="1">
    <citation type="journal article" date="2019" name="Int. J. Syst. Evol. Microbiol.">
        <title>The Global Catalogue of Microorganisms (GCM) 10K type strain sequencing project: providing services to taxonomists for standard genome sequencing and annotation.</title>
        <authorList>
            <consortium name="The Broad Institute Genomics Platform"/>
            <consortium name="The Broad Institute Genome Sequencing Center for Infectious Disease"/>
            <person name="Wu L."/>
            <person name="Ma J."/>
        </authorList>
    </citation>
    <scope>NUCLEOTIDE SEQUENCE [LARGE SCALE GENOMIC DNA]</scope>
    <source>
        <strain evidence="7">CCUG 54939</strain>
    </source>
</reference>
<protein>
    <submittedName>
        <fullName evidence="6">Glycogen debranching protein GlgX</fullName>
        <ecNumber evidence="6">3.2.1.196</ecNumber>
    </submittedName>
</protein>
<dbReference type="Pfam" id="PF21156">
    <property type="entry name" value="ISOA1-3_C"/>
    <property type="match status" value="1"/>
</dbReference>
<dbReference type="Gene3D" id="2.60.40.1180">
    <property type="entry name" value="Golgi alpha-mannosidase II"/>
    <property type="match status" value="1"/>
</dbReference>
<dbReference type="SUPFAM" id="SSF81296">
    <property type="entry name" value="E set domains"/>
    <property type="match status" value="1"/>
</dbReference>
<comment type="caution">
    <text evidence="6">The sequence shown here is derived from an EMBL/GenBank/DDBJ whole genome shotgun (WGS) entry which is preliminary data.</text>
</comment>
<dbReference type="GO" id="GO:0120549">
    <property type="term" value="F:limit dextrin alpha-1,6-maltotetraose-hydrolase activity"/>
    <property type="evidence" value="ECO:0007669"/>
    <property type="project" value="UniProtKB-EC"/>
</dbReference>
<feature type="domain" description="Glycosyl hydrolase family 13 catalytic" evidence="5">
    <location>
        <begin position="155"/>
        <end position="562"/>
    </location>
</feature>
<dbReference type="CDD" id="cd02856">
    <property type="entry name" value="E_set_GDE_Isoamylase_N"/>
    <property type="match status" value="1"/>
</dbReference>
<keyword evidence="7" id="KW-1185">Reference proteome</keyword>
<dbReference type="InterPro" id="IPR013783">
    <property type="entry name" value="Ig-like_fold"/>
</dbReference>
<comment type="similarity">
    <text evidence="1">Belongs to the glycosyl hydrolase 13 family.</text>
</comment>
<proteinExistence type="inferred from homology"/>
<dbReference type="SMART" id="SM00642">
    <property type="entry name" value="Aamy"/>
    <property type="match status" value="1"/>
</dbReference>
<dbReference type="InterPro" id="IPR048650">
    <property type="entry name" value="ISOA1-3-like_C"/>
</dbReference>
<sequence length="693" mass="78104">MRISKGHCRRLGANIEQQGVNFALWARLASGVELLLFASPDDPDPTVIKLSPHVNRTAYYWHVHIKGLGDGQLYGWRVNGPWRPYEGTRFDPHKVLIDPYSREVVLGQNYDRWAAAREGDNVASCAKSAVVALEDYDWSDDVAPQHQLSRSVIYELHVGGFTRDPSSGVDTPRQGTYAGLIEKIPHLKALGVTAVELLPVFQFDPQDAPAGKDNYWGYGPMSFFAPHNGYSSDKRIKGAINEFRDMVKALHKAGIEVILDVVYNHTAEGGDDGPIFCFRGIDHEVYYILDPTSRLNTNYSGCGNTLNGSHAVTKQVIIESLRYWREHMHVDGFRFDLASILSRDEEGKPLVSPPTLLAIDADPVLADCKMIAEAWDAGGLYQVGSLAGSRWREWNGQFRDDVRRFIKGDADTVSRFANRMTGSPDIYQFNHSDPEKSINFITCHDGFTLWDLVSYNQKHNQANGEDNRDGMNDNHSWNHGCEGETDNQAINQLRLRQCKNLITANLLSIGTPMLLMGDEFLRSQQGNNNVYCQNSRLSWMNWNPNAQQLQMQRFMRELVKYRKLLFSRSRQEGLQVSLAEILHRSEICWHGVQAYAPDWSNQSHCIAMSAISLDVKFAIYMIFNAYWLPLTFNLPLPPQEIEGSWQRILDTGLPSPDDITPLGQALSDVPGHYEAKPRSACLFVCGQLANSGH</sequence>
<dbReference type="Gene3D" id="2.60.40.10">
    <property type="entry name" value="Immunoglobulins"/>
    <property type="match status" value="1"/>
</dbReference>
<dbReference type="InterPro" id="IPR006047">
    <property type="entry name" value="GH13_cat_dom"/>
</dbReference>
<evidence type="ECO:0000259" key="5">
    <source>
        <dbReference type="SMART" id="SM00642"/>
    </source>
</evidence>
<dbReference type="Gene3D" id="3.20.20.80">
    <property type="entry name" value="Glycosidases"/>
    <property type="match status" value="1"/>
</dbReference>
<evidence type="ECO:0000256" key="3">
    <source>
        <dbReference type="ARBA" id="ARBA00022946"/>
    </source>
</evidence>
<dbReference type="CDD" id="cd11326">
    <property type="entry name" value="AmyAc_Glg_debranch"/>
    <property type="match status" value="1"/>
</dbReference>
<evidence type="ECO:0000313" key="6">
    <source>
        <dbReference type="EMBL" id="MFC3914054.1"/>
    </source>
</evidence>
<dbReference type="InterPro" id="IPR014756">
    <property type="entry name" value="Ig_E-set"/>
</dbReference>
<dbReference type="EC" id="3.2.1.196" evidence="6"/>
<dbReference type="SUPFAM" id="SSF51011">
    <property type="entry name" value="Glycosyl hydrolase domain"/>
    <property type="match status" value="1"/>
</dbReference>
<keyword evidence="6" id="KW-0560">Oxidoreductase</keyword>
<evidence type="ECO:0000256" key="2">
    <source>
        <dbReference type="ARBA" id="ARBA00022801"/>
    </source>
</evidence>
<gene>
    <name evidence="6" type="primary">glgX</name>
    <name evidence="6" type="ORF">ACFOSS_11315</name>
</gene>
<dbReference type="PANTHER" id="PTHR43002">
    <property type="entry name" value="GLYCOGEN DEBRANCHING ENZYME"/>
    <property type="match status" value="1"/>
</dbReference>
<keyword evidence="3" id="KW-0809">Transit peptide</keyword>
<dbReference type="Pfam" id="PF00128">
    <property type="entry name" value="Alpha-amylase"/>
    <property type="match status" value="1"/>
</dbReference>
<dbReference type="InterPro" id="IPR017853">
    <property type="entry name" value="GH"/>
</dbReference>